<dbReference type="RefSeq" id="WP_156097133.1">
    <property type="nucleotide sequence ID" value="NZ_ATLK01000001.1"/>
</dbReference>
<reference evidence="1" key="1">
    <citation type="journal article" date="2014" name="Appl. Environ. Microbiol.">
        <title>Genomic encyclopedia of type strains of the genus Bifidobacterium.</title>
        <authorList>
            <person name="Milani C."/>
            <person name="Lugli G.A."/>
            <person name="Duranti S."/>
            <person name="Turroni F."/>
            <person name="Bottacini F."/>
            <person name="Mangifesta M."/>
            <person name="Sanchez B."/>
            <person name="Viappiani A."/>
            <person name="Mancabelli L."/>
            <person name="Taminiau B."/>
            <person name="Delcenserie V."/>
            <person name="Barrangou R."/>
            <person name="Margolles A."/>
            <person name="van Sinderen D."/>
            <person name="Ventura M."/>
        </authorList>
    </citation>
    <scope>NUCLEOTIDE SEQUENCE [LARGE SCALE GENOMIC DNA]</scope>
    <source>
        <strain evidence="1">DSM 19703</strain>
    </source>
</reference>
<keyword evidence="2" id="KW-1185">Reference proteome</keyword>
<dbReference type="EMBL" id="ATLK01000001">
    <property type="protein sequence ID" value="KFF31667.1"/>
    <property type="molecule type" value="Genomic_DNA"/>
</dbReference>
<gene>
    <name evidence="1" type="ORF">BBOMB_1054</name>
</gene>
<proteinExistence type="predicted"/>
<dbReference type="STRING" id="1341695.BBOMB_1054"/>
<evidence type="ECO:0000313" key="2">
    <source>
        <dbReference type="Proteomes" id="UP000028730"/>
    </source>
</evidence>
<sequence>MMSLYHDEMPPDVDEEACPICGRPYIGRHGMCLRATMICARSATTTTRETNNEHV</sequence>
<protein>
    <submittedName>
        <fullName evidence="1">Uncharacterized protein</fullName>
    </submittedName>
</protein>
<comment type="caution">
    <text evidence="1">The sequence shown here is derived from an EMBL/GenBank/DDBJ whole genome shotgun (WGS) entry which is preliminary data.</text>
</comment>
<organism evidence="1 2">
    <name type="scientific">Bifidobacterium bombi DSM 19703</name>
    <dbReference type="NCBI Taxonomy" id="1341695"/>
    <lineage>
        <taxon>Bacteria</taxon>
        <taxon>Bacillati</taxon>
        <taxon>Actinomycetota</taxon>
        <taxon>Actinomycetes</taxon>
        <taxon>Bifidobacteriales</taxon>
        <taxon>Bifidobacteriaceae</taxon>
        <taxon>Bifidobacterium</taxon>
    </lineage>
</organism>
<dbReference type="Proteomes" id="UP000028730">
    <property type="component" value="Unassembled WGS sequence"/>
</dbReference>
<dbReference type="AlphaFoldDB" id="A0A080N3E9"/>
<name>A0A080N3E9_9BIFI</name>
<evidence type="ECO:0000313" key="1">
    <source>
        <dbReference type="EMBL" id="KFF31667.1"/>
    </source>
</evidence>
<accession>A0A080N3E9</accession>